<evidence type="ECO:0000313" key="1">
    <source>
        <dbReference type="EMBL" id="GFU54057.1"/>
    </source>
</evidence>
<gene>
    <name evidence="1" type="ORF">NPIL_222901</name>
</gene>
<comment type="caution">
    <text evidence="1">The sequence shown here is derived from an EMBL/GenBank/DDBJ whole genome shotgun (WGS) entry which is preliminary data.</text>
</comment>
<feature type="non-terminal residue" evidence="1">
    <location>
        <position position="72"/>
    </location>
</feature>
<accession>A0A8X6R347</accession>
<evidence type="ECO:0000313" key="2">
    <source>
        <dbReference type="Proteomes" id="UP000887013"/>
    </source>
</evidence>
<organism evidence="1 2">
    <name type="scientific">Nephila pilipes</name>
    <name type="common">Giant wood spider</name>
    <name type="synonym">Nephila maculata</name>
    <dbReference type="NCBI Taxonomy" id="299642"/>
    <lineage>
        <taxon>Eukaryota</taxon>
        <taxon>Metazoa</taxon>
        <taxon>Ecdysozoa</taxon>
        <taxon>Arthropoda</taxon>
        <taxon>Chelicerata</taxon>
        <taxon>Arachnida</taxon>
        <taxon>Araneae</taxon>
        <taxon>Araneomorphae</taxon>
        <taxon>Entelegynae</taxon>
        <taxon>Araneoidea</taxon>
        <taxon>Nephilidae</taxon>
        <taxon>Nephila</taxon>
    </lineage>
</organism>
<dbReference type="EMBL" id="BMAW01039007">
    <property type="protein sequence ID" value="GFU54057.1"/>
    <property type="molecule type" value="Genomic_DNA"/>
</dbReference>
<reference evidence="1" key="1">
    <citation type="submission" date="2020-08" db="EMBL/GenBank/DDBJ databases">
        <title>Multicomponent nature underlies the extraordinary mechanical properties of spider dragline silk.</title>
        <authorList>
            <person name="Kono N."/>
            <person name="Nakamura H."/>
            <person name="Mori M."/>
            <person name="Yoshida Y."/>
            <person name="Ohtoshi R."/>
            <person name="Malay A.D."/>
            <person name="Moran D.A.P."/>
            <person name="Tomita M."/>
            <person name="Numata K."/>
            <person name="Arakawa K."/>
        </authorList>
    </citation>
    <scope>NUCLEOTIDE SEQUENCE</scope>
</reference>
<protein>
    <submittedName>
        <fullName evidence="1">Uncharacterized protein</fullName>
    </submittedName>
</protein>
<proteinExistence type="predicted"/>
<sequence>MVFSPKQVFPRQVYAPGSEEAACMLFGGNVSPSENLPSESHFAVESLGWFQVTRPTQRPSFERSLEYTAFLP</sequence>
<dbReference type="Proteomes" id="UP000887013">
    <property type="component" value="Unassembled WGS sequence"/>
</dbReference>
<name>A0A8X6R347_NEPPI</name>
<keyword evidence="2" id="KW-1185">Reference proteome</keyword>
<dbReference type="AlphaFoldDB" id="A0A8X6R347"/>